<name>A0A5B0RNK9_PUCGR</name>
<dbReference type="Proteomes" id="UP000325313">
    <property type="component" value="Unassembled WGS sequence"/>
</dbReference>
<evidence type="ECO:0000313" key="2">
    <source>
        <dbReference type="EMBL" id="KAA1127541.1"/>
    </source>
</evidence>
<keyword evidence="1" id="KW-0732">Signal</keyword>
<feature type="chain" id="PRO_5022764244" evidence="1">
    <location>
        <begin position="27"/>
        <end position="56"/>
    </location>
</feature>
<reference evidence="2 3" key="1">
    <citation type="submission" date="2019-05" db="EMBL/GenBank/DDBJ databases">
        <title>Emergence of the Ug99 lineage of the wheat stem rust pathogen through somatic hybridization.</title>
        <authorList>
            <person name="Li F."/>
            <person name="Upadhyaya N.M."/>
            <person name="Sperschneider J."/>
            <person name="Matny O."/>
            <person name="Nguyen-Phuc H."/>
            <person name="Mago R."/>
            <person name="Raley C."/>
            <person name="Miller M.E."/>
            <person name="Silverstein K.A.T."/>
            <person name="Henningsen E."/>
            <person name="Hirsch C.D."/>
            <person name="Visser B."/>
            <person name="Pretorius Z.A."/>
            <person name="Steffenson B.J."/>
            <person name="Schwessinger B."/>
            <person name="Dodds P.N."/>
            <person name="Figueroa M."/>
        </authorList>
    </citation>
    <scope>NUCLEOTIDE SEQUENCE [LARGE SCALE GENOMIC DNA]</scope>
    <source>
        <strain evidence="2 3">Ug99</strain>
    </source>
</reference>
<sequence length="56" mass="6211">MKVSHLFGLLPTLLLGLISLESRVSADKILIVIEDGVERSNYQLLWSSLNANISSR</sequence>
<evidence type="ECO:0000313" key="3">
    <source>
        <dbReference type="Proteomes" id="UP000325313"/>
    </source>
</evidence>
<dbReference type="GO" id="GO:0016740">
    <property type="term" value="F:transferase activity"/>
    <property type="evidence" value="ECO:0007669"/>
    <property type="project" value="UniProtKB-KW"/>
</dbReference>
<protein>
    <submittedName>
        <fullName evidence="2">Oligosaccharyl transferase glycoprotein complex, beta subunit</fullName>
    </submittedName>
</protein>
<accession>A0A5B0RNK9</accession>
<keyword evidence="2" id="KW-0808">Transferase</keyword>
<organism evidence="2 3">
    <name type="scientific">Puccinia graminis f. sp. tritici</name>
    <dbReference type="NCBI Taxonomy" id="56615"/>
    <lineage>
        <taxon>Eukaryota</taxon>
        <taxon>Fungi</taxon>
        <taxon>Dikarya</taxon>
        <taxon>Basidiomycota</taxon>
        <taxon>Pucciniomycotina</taxon>
        <taxon>Pucciniomycetes</taxon>
        <taxon>Pucciniales</taxon>
        <taxon>Pucciniaceae</taxon>
        <taxon>Puccinia</taxon>
    </lineage>
</organism>
<gene>
    <name evidence="2" type="primary">WBP1_4</name>
    <name evidence="2" type="ORF">PGTUg99_037563</name>
</gene>
<evidence type="ECO:0000256" key="1">
    <source>
        <dbReference type="SAM" id="SignalP"/>
    </source>
</evidence>
<proteinExistence type="predicted"/>
<comment type="caution">
    <text evidence="2">The sequence shown here is derived from an EMBL/GenBank/DDBJ whole genome shotgun (WGS) entry which is preliminary data.</text>
</comment>
<dbReference type="EMBL" id="VDEP01000169">
    <property type="protein sequence ID" value="KAA1127541.1"/>
    <property type="molecule type" value="Genomic_DNA"/>
</dbReference>
<dbReference type="AlphaFoldDB" id="A0A5B0RNK9"/>
<feature type="signal peptide" evidence="1">
    <location>
        <begin position="1"/>
        <end position="26"/>
    </location>
</feature>